<dbReference type="InterPro" id="IPR011705">
    <property type="entry name" value="BACK"/>
</dbReference>
<feature type="region of interest" description="Disordered" evidence="3">
    <location>
        <begin position="18"/>
        <end position="58"/>
    </location>
</feature>
<dbReference type="Pfam" id="PF00651">
    <property type="entry name" value="BTB"/>
    <property type="match status" value="1"/>
</dbReference>
<dbReference type="InterPro" id="IPR000210">
    <property type="entry name" value="BTB/POZ_dom"/>
</dbReference>
<gene>
    <name evidence="5" type="ORF">EG68_02671</name>
</gene>
<dbReference type="Gene3D" id="3.30.710.10">
    <property type="entry name" value="Potassium Channel Kv1.1, Chain A"/>
    <property type="match status" value="1"/>
</dbReference>
<comment type="caution">
    <text evidence="5">The sequence shown here is derived from an EMBL/GenBank/DDBJ whole genome shotgun (WGS) entry which is preliminary data.</text>
</comment>
<dbReference type="Gene3D" id="1.25.40.420">
    <property type="match status" value="1"/>
</dbReference>
<dbReference type="InterPro" id="IPR011333">
    <property type="entry name" value="SKP1/BTB/POZ_sf"/>
</dbReference>
<feature type="region of interest" description="Disordered" evidence="3">
    <location>
        <begin position="106"/>
        <end position="132"/>
    </location>
</feature>
<proteinExistence type="predicted"/>
<dbReference type="FunFam" id="1.25.40.420:FF:000001">
    <property type="entry name" value="Kelch-like family member 12"/>
    <property type="match status" value="1"/>
</dbReference>
<dbReference type="Pfam" id="PF01344">
    <property type="entry name" value="Kelch_1"/>
    <property type="match status" value="4"/>
</dbReference>
<evidence type="ECO:0000256" key="1">
    <source>
        <dbReference type="ARBA" id="ARBA00022441"/>
    </source>
</evidence>
<keyword evidence="6" id="KW-1185">Reference proteome</keyword>
<dbReference type="PANTHER" id="PTHR24412">
    <property type="entry name" value="KELCH PROTEIN"/>
    <property type="match status" value="1"/>
</dbReference>
<feature type="domain" description="BTB" evidence="4">
    <location>
        <begin position="674"/>
        <end position="745"/>
    </location>
</feature>
<dbReference type="EMBL" id="JTDE01001032">
    <property type="protein sequence ID" value="KAF7259798.1"/>
    <property type="molecule type" value="Genomic_DNA"/>
</dbReference>
<evidence type="ECO:0000313" key="5">
    <source>
        <dbReference type="EMBL" id="KAF7259798.1"/>
    </source>
</evidence>
<feature type="compositionally biased region" description="Polar residues" evidence="3">
    <location>
        <begin position="933"/>
        <end position="945"/>
    </location>
</feature>
<dbReference type="SMART" id="SM00875">
    <property type="entry name" value="BACK"/>
    <property type="match status" value="1"/>
</dbReference>
<dbReference type="SUPFAM" id="SSF54695">
    <property type="entry name" value="POZ domain"/>
    <property type="match status" value="1"/>
</dbReference>
<feature type="compositionally biased region" description="Polar residues" evidence="3">
    <location>
        <begin position="229"/>
        <end position="248"/>
    </location>
</feature>
<reference evidence="5" key="1">
    <citation type="submission" date="2019-07" db="EMBL/GenBank/DDBJ databases">
        <title>Annotation for the trematode Paragonimus miyazaki's.</title>
        <authorList>
            <person name="Choi Y.-J."/>
        </authorList>
    </citation>
    <scope>NUCLEOTIDE SEQUENCE</scope>
    <source>
        <strain evidence="5">Japan</strain>
    </source>
</reference>
<feature type="compositionally biased region" description="Polar residues" evidence="3">
    <location>
        <begin position="205"/>
        <end position="218"/>
    </location>
</feature>
<keyword evidence="1" id="KW-0880">Kelch repeat</keyword>
<feature type="region of interest" description="Disordered" evidence="3">
    <location>
        <begin position="205"/>
        <end position="248"/>
    </location>
</feature>
<feature type="region of interest" description="Disordered" evidence="3">
    <location>
        <begin position="933"/>
        <end position="966"/>
    </location>
</feature>
<keyword evidence="2" id="KW-0677">Repeat</keyword>
<sequence length="1377" mass="151435">MSFKCGFRGLADQVKQRLVSGSRSRSASSHECHCSRDDKPYTSQSHPRGLSCRPEDRTDQETNISVNLISEITATPATKWCGSDTNVATAQAARRQESTCESNRAPIINRTNGHPTDPLVTETSQRSQRTEPKYRQCAKQTLTMVTPNKSSAGHSNVTNPLDNQCRTNIAQSEIHTPKSVRSPVVTSRRESVSVARVETQSVTVRDPTGTQVSTSSRYGNFHSPKQDPQYLTTPANRPLQSSARRTSKQTYVIPDLSVPDGEIRSSSLGNSYSCTHDMPLFPLRANLSHCVLSPWSEQAYLQEQDDVRRLALSYSGLTDYHSDTGLKNLINPHSRHTLRDQSPSSLTQSSTSNIMFESVSSASPGCLSTLVETSGNRSKRTFHAKLTKRGAISQVASCSFMDHRQPACLPFDDVVKSIVEAVPALPTRSTSLRGWDNNCCPTQLDRREGGHCREAQANQSMGMDTSYSTKQSVRVPNFVVQKDGTQRELNIIRQASHSRSRSDASRTYRRCYVNTELVAVTPSRAAVTDAIDLPTAEMEGDTPTTINGRSQPMEKLVKSHLSSQMSRSVIEHTGLAMESCRSTDNTMLSVPELAQYSHSMKHIASSSNVPSSPSCGFLEQLMPMNHASRLLGRMSDKLRDGRLADVVLFAGRSAVSTSSQPPSQIDQFNDSSTTDFANKGRRPLPAVRIPAHRVILAAASDYFAAMFGNEHKEASETEIWIHDVEPSALQTLIDYIYTGHLDLREETVEDVLEAACFLQMPEASQACERFLIKRLHGSNCLGMARLGEQHGCHLLHQKATKYALEHFTDVVQQPDYLNLSQTELTDLLSSDHLRVPNEATVFAACLRWVRERMSERKHASSQESSVLSELLKHVRLYHLPARLLADVLEKEPLFHNDLKSIHMLLSALRYHLSPEPKTVSMLSSMYSSSELNCSTVRPTPQTVGQSPGALQRRQANQANQSPPTLATERYNHAVRQAPRPSTIGRLWALGGKTMTTTRALQEILEYDPYWNSWRTVGHLPGQRQQCGCIVLNDGRLLVVGGRDELKTLSIVECIHAEELSKHGEMNASKPITLKRGERSGAAWNPGDYATSPRRNPACQSDPDHGTLTKSMVDGNSESRGTNDSPNHSDHQPGEVANSQPSGWHIVSSMATHRHGLGVAVLEGVVYAVGGHDGWSYLNTVERWNGRAKSWSPVAPMAVQRSTVGVAALDGLLYAVGGRDGTACLRTVERFNPHTQHWCFIAPMLHRRGGVGVGAVGGRLYAVGGHNAPPSQPHSLRTASVEVYEPQTDMWSEVACLSSPRDSIAVTTLGTRLYALGGHDGQVYTDRVQVFDPEVNEWSDIAPLPSGRAGIAVASSSAPVSYNQSMGRLPYYRADPLA</sequence>
<evidence type="ECO:0000256" key="2">
    <source>
        <dbReference type="ARBA" id="ARBA00022737"/>
    </source>
</evidence>
<dbReference type="SMART" id="SM00612">
    <property type="entry name" value="Kelch"/>
    <property type="match status" value="5"/>
</dbReference>
<dbReference type="PROSITE" id="PS50097">
    <property type="entry name" value="BTB"/>
    <property type="match status" value="1"/>
</dbReference>
<feature type="compositionally biased region" description="Basic and acidic residues" evidence="3">
    <location>
        <begin position="28"/>
        <end position="40"/>
    </location>
</feature>
<evidence type="ECO:0000259" key="4">
    <source>
        <dbReference type="PROSITE" id="PS50097"/>
    </source>
</evidence>
<dbReference type="Proteomes" id="UP000822476">
    <property type="component" value="Unassembled WGS sequence"/>
</dbReference>
<dbReference type="InterPro" id="IPR006652">
    <property type="entry name" value="Kelch_1"/>
</dbReference>
<dbReference type="PANTHER" id="PTHR24412:SF441">
    <property type="entry name" value="KELCH-LIKE PROTEIN 28"/>
    <property type="match status" value="1"/>
</dbReference>
<feature type="compositionally biased region" description="Polar residues" evidence="3">
    <location>
        <begin position="1107"/>
        <end position="1125"/>
    </location>
</feature>
<name>A0A8S9Z7S2_9TREM</name>
<accession>A0A8S9Z7S2</accession>
<feature type="compositionally biased region" description="Polar residues" evidence="3">
    <location>
        <begin position="658"/>
        <end position="676"/>
    </location>
</feature>
<evidence type="ECO:0000313" key="6">
    <source>
        <dbReference type="Proteomes" id="UP000822476"/>
    </source>
</evidence>
<feature type="region of interest" description="Disordered" evidence="3">
    <location>
        <begin position="658"/>
        <end position="679"/>
    </location>
</feature>
<dbReference type="SMART" id="SM00225">
    <property type="entry name" value="BTB"/>
    <property type="match status" value="1"/>
</dbReference>
<dbReference type="Gene3D" id="2.120.10.80">
    <property type="entry name" value="Kelch-type beta propeller"/>
    <property type="match status" value="2"/>
</dbReference>
<feature type="compositionally biased region" description="Low complexity" evidence="3">
    <location>
        <begin position="951"/>
        <end position="960"/>
    </location>
</feature>
<dbReference type="OrthoDB" id="45365at2759"/>
<dbReference type="SUPFAM" id="SSF117281">
    <property type="entry name" value="Kelch motif"/>
    <property type="match status" value="2"/>
</dbReference>
<dbReference type="Pfam" id="PF07707">
    <property type="entry name" value="BACK"/>
    <property type="match status" value="1"/>
</dbReference>
<organism evidence="5 6">
    <name type="scientific">Paragonimus skrjabini miyazakii</name>
    <dbReference type="NCBI Taxonomy" id="59628"/>
    <lineage>
        <taxon>Eukaryota</taxon>
        <taxon>Metazoa</taxon>
        <taxon>Spiralia</taxon>
        <taxon>Lophotrochozoa</taxon>
        <taxon>Platyhelminthes</taxon>
        <taxon>Trematoda</taxon>
        <taxon>Digenea</taxon>
        <taxon>Plagiorchiida</taxon>
        <taxon>Troglotremata</taxon>
        <taxon>Troglotrematidae</taxon>
        <taxon>Paragonimus</taxon>
    </lineage>
</organism>
<dbReference type="InterPro" id="IPR015915">
    <property type="entry name" value="Kelch-typ_b-propeller"/>
</dbReference>
<protein>
    <recommendedName>
        <fullName evidence="4">BTB domain-containing protein</fullName>
    </recommendedName>
</protein>
<evidence type="ECO:0000256" key="3">
    <source>
        <dbReference type="SAM" id="MobiDB-lite"/>
    </source>
</evidence>
<feature type="region of interest" description="Disordered" evidence="3">
    <location>
        <begin position="1067"/>
        <end position="1141"/>
    </location>
</feature>